<organism evidence="2 3">
    <name type="scientific">candidate division WOR-3 bacterium</name>
    <dbReference type="NCBI Taxonomy" id="2052148"/>
    <lineage>
        <taxon>Bacteria</taxon>
        <taxon>Bacteria division WOR-3</taxon>
    </lineage>
</organism>
<keyword evidence="1" id="KW-0472">Membrane</keyword>
<protein>
    <submittedName>
        <fullName evidence="2">Uncharacterized protein</fullName>
    </submittedName>
</protein>
<sequence length="162" mass="18416">MIKKLIISISNSVYETLRFFGVFKYINVMIDFSKVNKRKLLIDYFKDHKLMILIFFSSLLLIYISFRFGINKPVTAIIVIFFGIVSQLFSEILAIIALIPVAGPVIVKVISIPVIILLNGIGYIVTFFAFKKGYKMEVEKSKLFTTALLIGVMFGYLLGKLI</sequence>
<evidence type="ECO:0000313" key="2">
    <source>
        <dbReference type="EMBL" id="HAV92346.1"/>
    </source>
</evidence>
<comment type="caution">
    <text evidence="2">The sequence shown here is derived from an EMBL/GenBank/DDBJ whole genome shotgun (WGS) entry which is preliminary data.</text>
</comment>
<name>A0A350H9Y0_UNCW3</name>
<dbReference type="EMBL" id="DMZY01000121">
    <property type="protein sequence ID" value="HAV92346.1"/>
    <property type="molecule type" value="Genomic_DNA"/>
</dbReference>
<evidence type="ECO:0000256" key="1">
    <source>
        <dbReference type="SAM" id="Phobius"/>
    </source>
</evidence>
<keyword evidence="1" id="KW-1133">Transmembrane helix</keyword>
<evidence type="ECO:0000313" key="3">
    <source>
        <dbReference type="Proteomes" id="UP000264062"/>
    </source>
</evidence>
<feature type="transmembrane region" description="Helical" evidence="1">
    <location>
        <begin position="142"/>
        <end position="159"/>
    </location>
</feature>
<accession>A0A350H9Y0</accession>
<feature type="transmembrane region" description="Helical" evidence="1">
    <location>
        <begin position="105"/>
        <end position="130"/>
    </location>
</feature>
<dbReference type="AlphaFoldDB" id="A0A350H9Y0"/>
<dbReference type="Proteomes" id="UP000264062">
    <property type="component" value="Unassembled WGS sequence"/>
</dbReference>
<proteinExistence type="predicted"/>
<reference evidence="2 3" key="1">
    <citation type="journal article" date="2018" name="Nat. Biotechnol.">
        <title>A standardized bacterial taxonomy based on genome phylogeny substantially revises the tree of life.</title>
        <authorList>
            <person name="Parks D.H."/>
            <person name="Chuvochina M."/>
            <person name="Waite D.W."/>
            <person name="Rinke C."/>
            <person name="Skarshewski A."/>
            <person name="Chaumeil P.A."/>
            <person name="Hugenholtz P."/>
        </authorList>
    </citation>
    <scope>NUCLEOTIDE SEQUENCE [LARGE SCALE GENOMIC DNA]</scope>
    <source>
        <strain evidence="2">UBA9956</strain>
    </source>
</reference>
<feature type="transmembrane region" description="Helical" evidence="1">
    <location>
        <begin position="77"/>
        <end position="99"/>
    </location>
</feature>
<gene>
    <name evidence="2" type="ORF">DCW38_04110</name>
</gene>
<feature type="transmembrane region" description="Helical" evidence="1">
    <location>
        <begin position="50"/>
        <end position="70"/>
    </location>
</feature>
<keyword evidence="1" id="KW-0812">Transmembrane</keyword>